<dbReference type="Gene3D" id="3.40.50.720">
    <property type="entry name" value="NAD(P)-binding Rossmann-like Domain"/>
    <property type="match status" value="1"/>
</dbReference>
<name>A0A1K2HZG9_9HYPH</name>
<reference evidence="3 4" key="1">
    <citation type="submission" date="2016-11" db="EMBL/GenBank/DDBJ databases">
        <authorList>
            <person name="Jaros S."/>
            <person name="Januszkiewicz K."/>
            <person name="Wedrychowicz H."/>
        </authorList>
    </citation>
    <scope>NUCLEOTIDE SEQUENCE [LARGE SCALE GENOMIC DNA]</scope>
    <source>
        <strain evidence="3 4">ATCC 23634</strain>
    </source>
</reference>
<sequence>MGRSMGDGMARVLIIGSGGIGRRHLRGYAATGRARLSIVEPHEGRRQEAEAMFPIEESHADLATVDLKAFDLAVICAPANLHVPLITACAAARLPFMVEKPLAVTMDGVDAAIAAVEAAGILARVGYIRRIAPEILALREKIAAGLIGDLRLVYVNSSQDFPKYRPDFQRTYYARPEMGGGAILDAASHTFDMLVWLMGRPVAVASMYDRLVLEGTDTEDTCLVSIRFASGAMANVTINQFQKPNVAEASFIGTKGNLTLAHSVLSHWDDDSGRPRETRDYMDGLVPTEAHQARFTLEANAMLDALDGRPCSLATLSEARESLRIALGAKASWDNRIIVSL</sequence>
<dbReference type="STRING" id="665118.SAMN02983003_2638"/>
<dbReference type="InterPro" id="IPR051450">
    <property type="entry name" value="Gfo/Idh/MocA_Oxidoreductases"/>
</dbReference>
<protein>
    <submittedName>
        <fullName evidence="3">Predicted dehydrogenase</fullName>
    </submittedName>
</protein>
<dbReference type="Gene3D" id="3.30.360.10">
    <property type="entry name" value="Dihydrodipicolinate Reductase, domain 2"/>
    <property type="match status" value="1"/>
</dbReference>
<dbReference type="PANTHER" id="PTHR43377">
    <property type="entry name" value="BILIVERDIN REDUCTASE A"/>
    <property type="match status" value="1"/>
</dbReference>
<evidence type="ECO:0000313" key="3">
    <source>
        <dbReference type="EMBL" id="SFZ85473.1"/>
    </source>
</evidence>
<dbReference type="GO" id="GO:0000166">
    <property type="term" value="F:nucleotide binding"/>
    <property type="evidence" value="ECO:0007669"/>
    <property type="project" value="InterPro"/>
</dbReference>
<evidence type="ECO:0000313" key="4">
    <source>
        <dbReference type="Proteomes" id="UP000183447"/>
    </source>
</evidence>
<dbReference type="PANTHER" id="PTHR43377:SF1">
    <property type="entry name" value="BILIVERDIN REDUCTASE A"/>
    <property type="match status" value="1"/>
</dbReference>
<accession>A0A1K2HZG9</accession>
<evidence type="ECO:0000259" key="2">
    <source>
        <dbReference type="Pfam" id="PF22725"/>
    </source>
</evidence>
<dbReference type="SUPFAM" id="SSF55347">
    <property type="entry name" value="Glyceraldehyde-3-phosphate dehydrogenase-like, C-terminal domain"/>
    <property type="match status" value="1"/>
</dbReference>
<organism evidence="3 4">
    <name type="scientific">Devosia enhydra</name>
    <dbReference type="NCBI Taxonomy" id="665118"/>
    <lineage>
        <taxon>Bacteria</taxon>
        <taxon>Pseudomonadati</taxon>
        <taxon>Pseudomonadota</taxon>
        <taxon>Alphaproteobacteria</taxon>
        <taxon>Hyphomicrobiales</taxon>
        <taxon>Devosiaceae</taxon>
        <taxon>Devosia</taxon>
    </lineage>
</organism>
<proteinExistence type="predicted"/>
<dbReference type="InterPro" id="IPR036291">
    <property type="entry name" value="NAD(P)-bd_dom_sf"/>
</dbReference>
<dbReference type="Proteomes" id="UP000183447">
    <property type="component" value="Unassembled WGS sequence"/>
</dbReference>
<gene>
    <name evidence="3" type="ORF">SAMN02983003_2638</name>
</gene>
<dbReference type="AlphaFoldDB" id="A0A1K2HZG9"/>
<dbReference type="SUPFAM" id="SSF51735">
    <property type="entry name" value="NAD(P)-binding Rossmann-fold domains"/>
    <property type="match status" value="1"/>
</dbReference>
<dbReference type="EMBL" id="FPKU01000002">
    <property type="protein sequence ID" value="SFZ85473.1"/>
    <property type="molecule type" value="Genomic_DNA"/>
</dbReference>
<dbReference type="InterPro" id="IPR000683">
    <property type="entry name" value="Gfo/Idh/MocA-like_OxRdtase_N"/>
</dbReference>
<dbReference type="OrthoDB" id="9792935at2"/>
<evidence type="ECO:0000259" key="1">
    <source>
        <dbReference type="Pfam" id="PF01408"/>
    </source>
</evidence>
<feature type="domain" description="Gfo/Idh/MocA-like oxidoreductase N-terminal" evidence="1">
    <location>
        <begin position="11"/>
        <end position="127"/>
    </location>
</feature>
<dbReference type="Pfam" id="PF22725">
    <property type="entry name" value="GFO_IDH_MocA_C3"/>
    <property type="match status" value="1"/>
</dbReference>
<feature type="domain" description="GFO/IDH/MocA-like oxidoreductase" evidence="2">
    <location>
        <begin position="136"/>
        <end position="258"/>
    </location>
</feature>
<dbReference type="InterPro" id="IPR055170">
    <property type="entry name" value="GFO_IDH_MocA-like_dom"/>
</dbReference>
<keyword evidence="4" id="KW-1185">Reference proteome</keyword>
<dbReference type="Pfam" id="PF01408">
    <property type="entry name" value="GFO_IDH_MocA"/>
    <property type="match status" value="1"/>
</dbReference>